<evidence type="ECO:0000313" key="2">
    <source>
        <dbReference type="Proteomes" id="UP001341840"/>
    </source>
</evidence>
<sequence>MSDVFEDSEIDEQYEDDNMNEHIEENIYAHRDEQHHFLYEEYLTNEQIEPEKDCEDMDEQHEFTEDCGLVESSEDKLFSEAQQSKNAFDDAYSRRTGLCCFKRSENIGVDRILDDPRLVLEDFRRSHSTYG</sequence>
<evidence type="ECO:0000313" key="1">
    <source>
        <dbReference type="EMBL" id="MED6131443.1"/>
    </source>
</evidence>
<name>A0ABU6S5R3_9FABA</name>
<gene>
    <name evidence="1" type="ORF">PIB30_009924</name>
</gene>
<proteinExistence type="predicted"/>
<protein>
    <submittedName>
        <fullName evidence="1">Uncharacterized protein</fullName>
    </submittedName>
</protein>
<comment type="caution">
    <text evidence="1">The sequence shown here is derived from an EMBL/GenBank/DDBJ whole genome shotgun (WGS) entry which is preliminary data.</text>
</comment>
<dbReference type="Proteomes" id="UP001341840">
    <property type="component" value="Unassembled WGS sequence"/>
</dbReference>
<accession>A0ABU6S5R3</accession>
<keyword evidence="2" id="KW-1185">Reference proteome</keyword>
<organism evidence="1 2">
    <name type="scientific">Stylosanthes scabra</name>
    <dbReference type="NCBI Taxonomy" id="79078"/>
    <lineage>
        <taxon>Eukaryota</taxon>
        <taxon>Viridiplantae</taxon>
        <taxon>Streptophyta</taxon>
        <taxon>Embryophyta</taxon>
        <taxon>Tracheophyta</taxon>
        <taxon>Spermatophyta</taxon>
        <taxon>Magnoliopsida</taxon>
        <taxon>eudicotyledons</taxon>
        <taxon>Gunneridae</taxon>
        <taxon>Pentapetalae</taxon>
        <taxon>rosids</taxon>
        <taxon>fabids</taxon>
        <taxon>Fabales</taxon>
        <taxon>Fabaceae</taxon>
        <taxon>Papilionoideae</taxon>
        <taxon>50 kb inversion clade</taxon>
        <taxon>dalbergioids sensu lato</taxon>
        <taxon>Dalbergieae</taxon>
        <taxon>Pterocarpus clade</taxon>
        <taxon>Stylosanthes</taxon>
    </lineage>
</organism>
<dbReference type="EMBL" id="JASCZI010060438">
    <property type="protein sequence ID" value="MED6131443.1"/>
    <property type="molecule type" value="Genomic_DNA"/>
</dbReference>
<reference evidence="1 2" key="1">
    <citation type="journal article" date="2023" name="Plants (Basel)">
        <title>Bridging the Gap: Combining Genomics and Transcriptomics Approaches to Understand Stylosanthes scabra, an Orphan Legume from the Brazilian Caatinga.</title>
        <authorList>
            <person name="Ferreira-Neto J.R.C."/>
            <person name="da Silva M.D."/>
            <person name="Binneck E."/>
            <person name="de Melo N.F."/>
            <person name="da Silva R.H."/>
            <person name="de Melo A.L.T.M."/>
            <person name="Pandolfi V."/>
            <person name="Bustamante F.O."/>
            <person name="Brasileiro-Vidal A.C."/>
            <person name="Benko-Iseppon A.M."/>
        </authorList>
    </citation>
    <scope>NUCLEOTIDE SEQUENCE [LARGE SCALE GENOMIC DNA]</scope>
    <source>
        <tissue evidence="1">Leaves</tissue>
    </source>
</reference>